<dbReference type="Proteomes" id="UP000784294">
    <property type="component" value="Unassembled WGS sequence"/>
</dbReference>
<evidence type="ECO:0000313" key="2">
    <source>
        <dbReference type="Proteomes" id="UP000784294"/>
    </source>
</evidence>
<proteinExistence type="predicted"/>
<gene>
    <name evidence="1" type="ORF">PXEA_LOCUS14035</name>
</gene>
<accession>A0A3S5A5S0</accession>
<dbReference type="AlphaFoldDB" id="A0A3S5A5S0"/>
<keyword evidence="2" id="KW-1185">Reference proteome</keyword>
<reference evidence="1" key="1">
    <citation type="submission" date="2018-11" db="EMBL/GenBank/DDBJ databases">
        <authorList>
            <consortium name="Pathogen Informatics"/>
        </authorList>
    </citation>
    <scope>NUCLEOTIDE SEQUENCE</scope>
</reference>
<protein>
    <submittedName>
        <fullName evidence="1">Uncharacterized protein</fullName>
    </submittedName>
</protein>
<name>A0A3S5A5S0_9PLAT</name>
<organism evidence="1 2">
    <name type="scientific">Protopolystoma xenopodis</name>
    <dbReference type="NCBI Taxonomy" id="117903"/>
    <lineage>
        <taxon>Eukaryota</taxon>
        <taxon>Metazoa</taxon>
        <taxon>Spiralia</taxon>
        <taxon>Lophotrochozoa</taxon>
        <taxon>Platyhelminthes</taxon>
        <taxon>Monogenea</taxon>
        <taxon>Polyopisthocotylea</taxon>
        <taxon>Polystomatidea</taxon>
        <taxon>Polystomatidae</taxon>
        <taxon>Protopolystoma</taxon>
    </lineage>
</organism>
<comment type="caution">
    <text evidence="1">The sequence shown here is derived from an EMBL/GenBank/DDBJ whole genome shotgun (WGS) entry which is preliminary data.</text>
</comment>
<dbReference type="EMBL" id="CAAALY010047186">
    <property type="protein sequence ID" value="VEL20595.1"/>
    <property type="molecule type" value="Genomic_DNA"/>
</dbReference>
<evidence type="ECO:0000313" key="1">
    <source>
        <dbReference type="EMBL" id="VEL20595.1"/>
    </source>
</evidence>
<sequence length="164" mass="18814">MCHISLSQPRLFGPSTYLHNFVLSFPLISPESVSVQVGLVRRNHLHHQYHMPVAELRSFILPSLFFLPACQLAAAKHQNYWRVFHFIREVESKEFVDWLHWISQKGCLSLCSVELYEDPDSPSYDLDDSMMSVRPSCDGADDAHVLPYASHPHFVSLFETLCPA</sequence>